<feature type="compositionally biased region" description="Basic residues" evidence="1">
    <location>
        <begin position="598"/>
        <end position="610"/>
    </location>
</feature>
<protein>
    <submittedName>
        <fullName evidence="2">Uncharacterized protein</fullName>
    </submittedName>
</protein>
<feature type="region of interest" description="Disordered" evidence="1">
    <location>
        <begin position="209"/>
        <end position="250"/>
    </location>
</feature>
<feature type="compositionally biased region" description="Polar residues" evidence="1">
    <location>
        <begin position="491"/>
        <end position="510"/>
    </location>
</feature>
<dbReference type="AlphaFoldDB" id="A0AAD7M9N2"/>
<evidence type="ECO:0000313" key="2">
    <source>
        <dbReference type="EMBL" id="KAJ7706800.1"/>
    </source>
</evidence>
<feature type="compositionally biased region" description="Acidic residues" evidence="1">
    <location>
        <begin position="432"/>
        <end position="442"/>
    </location>
</feature>
<sequence length="678" mass="73842">MSCLLKGFMDYMEGGEGGHATTMWNMYQEHFELKEGEEAPLLRVHDLSCAWWKFQDSMTEDGLKEFFTLSRKLHAAKNPETLGSRKHKFGKLVDTYNCRLENDFEQFDIQAFMVLVGAHVNEDSSVGAVIGTGGLVTVFNNHFNLEGNDLLGIIKTLGHNNALTRANLGQGMGSPIVKSKKPRPLPTGASPASAGRRLPRCRQCGGFRLPLPRQARDPGDRWPAAWSESAAQTPSQHHQRRAEDAQGRQLGRHRRRLLQYGGQIGFPGAGLADHLCTQHLRIYSWPSSVRLPPLCNKSKASDGLRQVEKEVLEDAVNARMSSNGVGLPYQGFRIEKHIYGEGDMVVYTHDYDVSGPAGRPSDKLVVSHWRTFSKLRCQCMDADGFLWDVEYDLDKVRSTVGFKTRGVLVPIDGSKEKGKGKQRAAEAAEAAESQDSEEEEDTLPPPTHKTRRPIILSEGDDSGNSDDEPVPAPPPVNRKRASTATAKPKKVQTSAPSQCTTRSYAQTQQQQGGGSRPVAGPSVLKSSMKPSAAPDVASKRVTIALDSESEDNMLTVDLKRRHIGGDEERNAPPPPPKRLKPLSSIPVSKRVGVPIGKSRPKPRPAPKKPKAAAAAPPSVTLVTSATTSAATSTASAATSATSTAAPATPPPPHPRRHLHPRLICCKCLQGSPQHRRLP</sequence>
<keyword evidence="3" id="KW-1185">Reference proteome</keyword>
<dbReference type="Proteomes" id="UP001221757">
    <property type="component" value="Unassembled WGS sequence"/>
</dbReference>
<organism evidence="2 3">
    <name type="scientific">Mycena rosella</name>
    <name type="common">Pink bonnet</name>
    <name type="synonym">Agaricus rosellus</name>
    <dbReference type="NCBI Taxonomy" id="1033263"/>
    <lineage>
        <taxon>Eukaryota</taxon>
        <taxon>Fungi</taxon>
        <taxon>Dikarya</taxon>
        <taxon>Basidiomycota</taxon>
        <taxon>Agaricomycotina</taxon>
        <taxon>Agaricomycetes</taxon>
        <taxon>Agaricomycetidae</taxon>
        <taxon>Agaricales</taxon>
        <taxon>Marasmiineae</taxon>
        <taxon>Mycenaceae</taxon>
        <taxon>Mycena</taxon>
    </lineage>
</organism>
<reference evidence="2" key="1">
    <citation type="submission" date="2023-03" db="EMBL/GenBank/DDBJ databases">
        <title>Massive genome expansion in bonnet fungi (Mycena s.s.) driven by repeated elements and novel gene families across ecological guilds.</title>
        <authorList>
            <consortium name="Lawrence Berkeley National Laboratory"/>
            <person name="Harder C.B."/>
            <person name="Miyauchi S."/>
            <person name="Viragh M."/>
            <person name="Kuo A."/>
            <person name="Thoen E."/>
            <person name="Andreopoulos B."/>
            <person name="Lu D."/>
            <person name="Skrede I."/>
            <person name="Drula E."/>
            <person name="Henrissat B."/>
            <person name="Morin E."/>
            <person name="Kohler A."/>
            <person name="Barry K."/>
            <person name="LaButti K."/>
            <person name="Morin E."/>
            <person name="Salamov A."/>
            <person name="Lipzen A."/>
            <person name="Mereny Z."/>
            <person name="Hegedus B."/>
            <person name="Baldrian P."/>
            <person name="Stursova M."/>
            <person name="Weitz H."/>
            <person name="Taylor A."/>
            <person name="Grigoriev I.V."/>
            <person name="Nagy L.G."/>
            <person name="Martin F."/>
            <person name="Kauserud H."/>
        </authorList>
    </citation>
    <scope>NUCLEOTIDE SEQUENCE</scope>
    <source>
        <strain evidence="2">CBHHK067</strain>
    </source>
</reference>
<feature type="region of interest" description="Disordered" evidence="1">
    <location>
        <begin position="172"/>
        <end position="196"/>
    </location>
</feature>
<feature type="compositionally biased region" description="Low complexity" evidence="1">
    <location>
        <begin position="611"/>
        <end position="646"/>
    </location>
</feature>
<evidence type="ECO:0000256" key="1">
    <source>
        <dbReference type="SAM" id="MobiDB-lite"/>
    </source>
</evidence>
<comment type="caution">
    <text evidence="2">The sequence shown here is derived from an EMBL/GenBank/DDBJ whole genome shotgun (WGS) entry which is preliminary data.</text>
</comment>
<feature type="region of interest" description="Disordered" evidence="1">
    <location>
        <begin position="411"/>
        <end position="658"/>
    </location>
</feature>
<feature type="compositionally biased region" description="Basic and acidic residues" evidence="1">
    <location>
        <begin position="413"/>
        <end position="426"/>
    </location>
</feature>
<dbReference type="EMBL" id="JARKIE010000006">
    <property type="protein sequence ID" value="KAJ7706800.1"/>
    <property type="molecule type" value="Genomic_DNA"/>
</dbReference>
<feature type="compositionally biased region" description="Acidic residues" evidence="1">
    <location>
        <begin position="458"/>
        <end position="469"/>
    </location>
</feature>
<proteinExistence type="predicted"/>
<gene>
    <name evidence="2" type="ORF">B0H17DRAFT_1125630</name>
</gene>
<evidence type="ECO:0000313" key="3">
    <source>
        <dbReference type="Proteomes" id="UP001221757"/>
    </source>
</evidence>
<name>A0AAD7M9N2_MYCRO</name>
<accession>A0AAD7M9N2</accession>